<proteinExistence type="predicted"/>
<organism evidence="1 2">
    <name type="scientific">Thiohalocapsa halophila</name>
    <dbReference type="NCBI Taxonomy" id="69359"/>
    <lineage>
        <taxon>Bacteria</taxon>
        <taxon>Pseudomonadati</taxon>
        <taxon>Pseudomonadota</taxon>
        <taxon>Gammaproteobacteria</taxon>
        <taxon>Chromatiales</taxon>
        <taxon>Chromatiaceae</taxon>
        <taxon>Thiohalocapsa</taxon>
    </lineage>
</organism>
<protein>
    <submittedName>
        <fullName evidence="1">Heme-binding protein</fullName>
    </submittedName>
</protein>
<keyword evidence="2" id="KW-1185">Reference proteome</keyword>
<comment type="caution">
    <text evidence="1">The sequence shown here is derived from an EMBL/GenBank/DDBJ whole genome shotgun (WGS) entry which is preliminary data.</text>
</comment>
<evidence type="ECO:0000313" key="1">
    <source>
        <dbReference type="EMBL" id="MBK1633187.1"/>
    </source>
</evidence>
<dbReference type="EMBL" id="NRRV01000071">
    <property type="protein sequence ID" value="MBK1633187.1"/>
    <property type="molecule type" value="Genomic_DNA"/>
</dbReference>
<dbReference type="Gene3D" id="3.20.80.10">
    <property type="entry name" value="Regulatory factor, effector binding domain"/>
    <property type="match status" value="2"/>
</dbReference>
<gene>
    <name evidence="1" type="ORF">CKO31_21015</name>
</gene>
<name>A0ABS1CML4_9GAMM</name>
<dbReference type="PANTHER" id="PTHR11220:SF58">
    <property type="entry name" value="SOUL HEME-BINDING FAMILY PROTEIN"/>
    <property type="match status" value="1"/>
</dbReference>
<evidence type="ECO:0000313" key="2">
    <source>
        <dbReference type="Proteomes" id="UP000748752"/>
    </source>
</evidence>
<sequence>MATEEPSHRVVETYPELELRRYAPHLVAETVVDAGFDKAGNRAFGILADYIFGKNRGETKIEMTAPVTQQPAGAGEASGQTQGQKIEMTAPVTQRPADSGSSASAVGAERYVVSFVMPQRFTMETLPEPIDPRVELRREPERLMAVRRYSGRWTKENYREEERKLLEAVRERGYEPIGAPVYARYNSPFSLWFMRRNEVMVEVRERE</sequence>
<dbReference type="Proteomes" id="UP000748752">
    <property type="component" value="Unassembled WGS sequence"/>
</dbReference>
<dbReference type="InterPro" id="IPR006917">
    <property type="entry name" value="SOUL_heme-bd"/>
</dbReference>
<dbReference type="InterPro" id="IPR011256">
    <property type="entry name" value="Reg_factor_effector_dom_sf"/>
</dbReference>
<dbReference type="SUPFAM" id="SSF55136">
    <property type="entry name" value="Probable bacterial effector-binding domain"/>
    <property type="match status" value="2"/>
</dbReference>
<accession>A0ABS1CML4</accession>
<dbReference type="Pfam" id="PF04832">
    <property type="entry name" value="SOUL"/>
    <property type="match status" value="2"/>
</dbReference>
<dbReference type="PANTHER" id="PTHR11220">
    <property type="entry name" value="HEME-BINDING PROTEIN-RELATED"/>
    <property type="match status" value="1"/>
</dbReference>
<reference evidence="1 2" key="1">
    <citation type="journal article" date="2020" name="Microorganisms">
        <title>Osmotic Adaptation and Compatible Solute Biosynthesis of Phototrophic Bacteria as Revealed from Genome Analyses.</title>
        <authorList>
            <person name="Imhoff J.F."/>
            <person name="Rahn T."/>
            <person name="Kunzel S."/>
            <person name="Keller A."/>
            <person name="Neulinger S.C."/>
        </authorList>
    </citation>
    <scope>NUCLEOTIDE SEQUENCE [LARGE SCALE GENOMIC DNA]</scope>
    <source>
        <strain evidence="1 2">DSM 6210</strain>
    </source>
</reference>